<evidence type="ECO:0000259" key="1">
    <source>
        <dbReference type="Pfam" id="PF00561"/>
    </source>
</evidence>
<keyword evidence="2" id="KW-0378">Hydrolase</keyword>
<dbReference type="InterPro" id="IPR000639">
    <property type="entry name" value="Epox_hydrolase-like"/>
</dbReference>
<dbReference type="PANTHER" id="PTHR43798:SF33">
    <property type="entry name" value="HYDROLASE, PUTATIVE (AFU_ORTHOLOGUE AFUA_2G14860)-RELATED"/>
    <property type="match status" value="1"/>
</dbReference>
<dbReference type="GO" id="GO:0018786">
    <property type="term" value="F:haloalkane dehalogenase activity"/>
    <property type="evidence" value="ECO:0007669"/>
    <property type="project" value="UniProtKB-EC"/>
</dbReference>
<sequence length="301" mass="32915">MTALPAVAQGLDLPAPLQSAETQRATISYYETGDPAGRPVLFVHGLPFSSYIWRNVLPEMNQNQRLIAVDLIGFGDSTGNGYGVQDQADHLADFIDVMGLSDVTLMAHDWGAGISLVYAAQNPDDVAAFAFMEGSMPPVYPRPAYDQMPERIAGMFKSMRDENAEENVLEANIWQEVIMPTMTGDPLPDPVVAEYKRPFPTPESRQPLLDMSRSLPIGGEPAAVSQAYSAAVEWWTKTEIPKLVLYAEPGRLFKQDMAEWTQANAVNVTIASIGPGHHALQEDAPQAVADGLQTWLDTLEN</sequence>
<dbReference type="SUPFAM" id="SSF53474">
    <property type="entry name" value="alpha/beta-Hydrolases"/>
    <property type="match status" value="1"/>
</dbReference>
<dbReference type="PRINTS" id="PR00412">
    <property type="entry name" value="EPOXHYDRLASE"/>
</dbReference>
<dbReference type="InterPro" id="IPR029058">
    <property type="entry name" value="AB_hydrolase_fold"/>
</dbReference>
<evidence type="ECO:0000313" key="3">
    <source>
        <dbReference type="Proteomes" id="UP000777935"/>
    </source>
</evidence>
<feature type="domain" description="AB hydrolase-1" evidence="1">
    <location>
        <begin position="39"/>
        <end position="164"/>
    </location>
</feature>
<dbReference type="NCBIfam" id="NF002938">
    <property type="entry name" value="PRK03592.1"/>
    <property type="match status" value="1"/>
</dbReference>
<dbReference type="EMBL" id="JABUFE010000001">
    <property type="protein sequence ID" value="NSX53752.1"/>
    <property type="molecule type" value="Genomic_DNA"/>
</dbReference>
<dbReference type="PANTHER" id="PTHR43798">
    <property type="entry name" value="MONOACYLGLYCEROL LIPASE"/>
    <property type="match status" value="1"/>
</dbReference>
<dbReference type="InterPro" id="IPR050266">
    <property type="entry name" value="AB_hydrolase_sf"/>
</dbReference>
<comment type="caution">
    <text evidence="2">The sequence shown here is derived from an EMBL/GenBank/DDBJ whole genome shotgun (WGS) entry which is preliminary data.</text>
</comment>
<organism evidence="2 3">
    <name type="scientific">Parasulfitobacter algicola</name>
    <dbReference type="NCBI Taxonomy" id="2614809"/>
    <lineage>
        <taxon>Bacteria</taxon>
        <taxon>Pseudomonadati</taxon>
        <taxon>Pseudomonadota</taxon>
        <taxon>Alphaproteobacteria</taxon>
        <taxon>Rhodobacterales</taxon>
        <taxon>Roseobacteraceae</taxon>
        <taxon>Parasulfitobacter</taxon>
    </lineage>
</organism>
<dbReference type="Proteomes" id="UP000777935">
    <property type="component" value="Unassembled WGS sequence"/>
</dbReference>
<dbReference type="Pfam" id="PF00561">
    <property type="entry name" value="Abhydrolase_1"/>
    <property type="match status" value="1"/>
</dbReference>
<proteinExistence type="predicted"/>
<accession>A0ABX2ISI1</accession>
<keyword evidence="3" id="KW-1185">Reference proteome</keyword>
<protein>
    <submittedName>
        <fullName evidence="2">Haloalkane dehalogenase</fullName>
        <ecNumber evidence="2">3.8.1.5</ecNumber>
    </submittedName>
</protein>
<gene>
    <name evidence="2" type="ORF">HRQ87_02960</name>
</gene>
<dbReference type="Gene3D" id="3.40.50.1820">
    <property type="entry name" value="alpha/beta hydrolase"/>
    <property type="match status" value="1"/>
</dbReference>
<evidence type="ECO:0000313" key="2">
    <source>
        <dbReference type="EMBL" id="NSX53752.1"/>
    </source>
</evidence>
<dbReference type="EC" id="3.8.1.5" evidence="2"/>
<dbReference type="InterPro" id="IPR000073">
    <property type="entry name" value="AB_hydrolase_1"/>
</dbReference>
<name>A0ABX2ISI1_9RHOB</name>
<reference evidence="2 3" key="1">
    <citation type="submission" date="2020-06" db="EMBL/GenBank/DDBJ databases">
        <title>Sulfitobacter algicola sp. nov., isolated from green algae.</title>
        <authorList>
            <person name="Wang C."/>
        </authorList>
    </citation>
    <scope>NUCLEOTIDE SEQUENCE [LARGE SCALE GENOMIC DNA]</scope>
    <source>
        <strain evidence="2 3">1151</strain>
    </source>
</reference>